<protein>
    <recommendedName>
        <fullName evidence="5">Histone deacetylase interacting domain-containing protein</fullName>
    </recommendedName>
</protein>
<proteinExistence type="predicted"/>
<dbReference type="SUPFAM" id="SSF47762">
    <property type="entry name" value="PAH2 domain"/>
    <property type="match status" value="2"/>
</dbReference>
<evidence type="ECO:0000256" key="3">
    <source>
        <dbReference type="ARBA" id="ARBA00023242"/>
    </source>
</evidence>
<dbReference type="AlphaFoldDB" id="A0AAW1XI75"/>
<evidence type="ECO:0000313" key="6">
    <source>
        <dbReference type="EMBL" id="KAK9936021.1"/>
    </source>
</evidence>
<comment type="caution">
    <text evidence="6">The sequence shown here is derived from an EMBL/GenBank/DDBJ whole genome shotgun (WGS) entry which is preliminary data.</text>
</comment>
<dbReference type="GO" id="GO:0000122">
    <property type="term" value="P:negative regulation of transcription by RNA polymerase II"/>
    <property type="evidence" value="ECO:0007669"/>
    <property type="project" value="TreeGrafter"/>
</dbReference>
<dbReference type="GO" id="GO:0000118">
    <property type="term" value="C:histone deacetylase complex"/>
    <property type="evidence" value="ECO:0007669"/>
    <property type="project" value="TreeGrafter"/>
</dbReference>
<keyword evidence="2" id="KW-0678">Repressor</keyword>
<evidence type="ECO:0000256" key="2">
    <source>
        <dbReference type="ARBA" id="ARBA00022491"/>
    </source>
</evidence>
<comment type="subcellular location">
    <subcellularLocation>
        <location evidence="1 4">Nucleus</location>
    </subcellularLocation>
</comment>
<dbReference type="PANTHER" id="PTHR12346">
    <property type="entry name" value="SIN3B-RELATED"/>
    <property type="match status" value="1"/>
</dbReference>
<gene>
    <name evidence="6" type="ORF">M0R45_012886</name>
</gene>
<evidence type="ECO:0000313" key="7">
    <source>
        <dbReference type="Proteomes" id="UP001457282"/>
    </source>
</evidence>
<keyword evidence="3 4" id="KW-0539">Nucleus</keyword>
<organism evidence="6 7">
    <name type="scientific">Rubus argutus</name>
    <name type="common">Southern blackberry</name>
    <dbReference type="NCBI Taxonomy" id="59490"/>
    <lineage>
        <taxon>Eukaryota</taxon>
        <taxon>Viridiplantae</taxon>
        <taxon>Streptophyta</taxon>
        <taxon>Embryophyta</taxon>
        <taxon>Tracheophyta</taxon>
        <taxon>Spermatophyta</taxon>
        <taxon>Magnoliopsida</taxon>
        <taxon>eudicotyledons</taxon>
        <taxon>Gunneridae</taxon>
        <taxon>Pentapetalae</taxon>
        <taxon>rosids</taxon>
        <taxon>fabids</taxon>
        <taxon>Rosales</taxon>
        <taxon>Rosaceae</taxon>
        <taxon>Rosoideae</taxon>
        <taxon>Rosoideae incertae sedis</taxon>
        <taxon>Rubus</taxon>
    </lineage>
</organism>
<dbReference type="SMART" id="SM00761">
    <property type="entry name" value="HDAC_interact"/>
    <property type="match status" value="1"/>
</dbReference>
<name>A0AAW1XI75_RUBAR</name>
<feature type="domain" description="Histone deacetylase interacting" evidence="5">
    <location>
        <begin position="211"/>
        <end position="313"/>
    </location>
</feature>
<dbReference type="Pfam" id="PF02671">
    <property type="entry name" value="PAH"/>
    <property type="match status" value="2"/>
</dbReference>
<dbReference type="GO" id="GO:0000785">
    <property type="term" value="C:chromatin"/>
    <property type="evidence" value="ECO:0007669"/>
    <property type="project" value="TreeGrafter"/>
</dbReference>
<evidence type="ECO:0000256" key="4">
    <source>
        <dbReference type="PROSITE-ProRule" id="PRU00810"/>
    </source>
</evidence>
<dbReference type="PANTHER" id="PTHR12346:SF0">
    <property type="entry name" value="SIN3A, ISOFORM G"/>
    <property type="match status" value="1"/>
</dbReference>
<dbReference type="Proteomes" id="UP001457282">
    <property type="component" value="Unassembled WGS sequence"/>
</dbReference>
<dbReference type="EMBL" id="JBEDUW010000003">
    <property type="protein sequence ID" value="KAK9936021.1"/>
    <property type="molecule type" value="Genomic_DNA"/>
</dbReference>
<dbReference type="GO" id="GO:0003714">
    <property type="term" value="F:transcription corepressor activity"/>
    <property type="evidence" value="ECO:0007669"/>
    <property type="project" value="InterPro"/>
</dbReference>
<keyword evidence="7" id="KW-1185">Reference proteome</keyword>
<sequence>MVNEMRTGRETWRKDCFEYLKTLRKFNHYIFLDFLNLMKDFKTKDDDCIETLKQKVKELFEGCPDLILGFNAFLPKGYEINVPIPIQVLFRKRKRDDDNSTTDSDNAVVDAGSEDSKLQRVMAFVNRVKERFRDDDEDTVFKSFLDIFLNMHSKRNKSSPNKSITTEEHELQIYKKIAALFKGHPDLIDEFTHFVPTVPLSPLSSIIDFSNCKTCTPSYRLLPENFPIPAATHRSELDSQVLNDHWVCVETTTSTNSRGGHIMHKSQHEQNLFRWEEQRFELDRLVESVNSASESIKKLVEKIEKDSPSVIYIKDHLTELDWRCIARLYDNQGLEAMDELRKNIRLALPVMLNRLKQKKEKLTQRQSDLNQRWAQLYVKKRRH</sequence>
<evidence type="ECO:0000256" key="1">
    <source>
        <dbReference type="ARBA" id="ARBA00004123"/>
    </source>
</evidence>
<dbReference type="InterPro" id="IPR003822">
    <property type="entry name" value="PAH"/>
</dbReference>
<dbReference type="InterPro" id="IPR013194">
    <property type="entry name" value="HDAC_interact_dom"/>
</dbReference>
<reference evidence="6 7" key="1">
    <citation type="journal article" date="2023" name="G3 (Bethesda)">
        <title>A chromosome-length genome assembly and annotation of blackberry (Rubus argutus, cv. 'Hillquist').</title>
        <authorList>
            <person name="Bruna T."/>
            <person name="Aryal R."/>
            <person name="Dudchenko O."/>
            <person name="Sargent D.J."/>
            <person name="Mead D."/>
            <person name="Buti M."/>
            <person name="Cavallini A."/>
            <person name="Hytonen T."/>
            <person name="Andres J."/>
            <person name="Pham M."/>
            <person name="Weisz D."/>
            <person name="Mascagni F."/>
            <person name="Usai G."/>
            <person name="Natali L."/>
            <person name="Bassil N."/>
            <person name="Fernandez G.E."/>
            <person name="Lomsadze A."/>
            <person name="Armour M."/>
            <person name="Olukolu B."/>
            <person name="Poorten T."/>
            <person name="Britton C."/>
            <person name="Davik J."/>
            <person name="Ashrafi H."/>
            <person name="Aiden E.L."/>
            <person name="Borodovsky M."/>
            <person name="Worthington M."/>
        </authorList>
    </citation>
    <scope>NUCLEOTIDE SEQUENCE [LARGE SCALE GENOMIC DNA]</scope>
    <source>
        <strain evidence="6">PI 553951</strain>
    </source>
</reference>
<accession>A0AAW1XI75</accession>
<dbReference type="InterPro" id="IPR036600">
    <property type="entry name" value="PAH_sf"/>
</dbReference>
<dbReference type="PROSITE" id="PS51477">
    <property type="entry name" value="PAH"/>
    <property type="match status" value="2"/>
</dbReference>
<dbReference type="InterPro" id="IPR039774">
    <property type="entry name" value="Sin3-like"/>
</dbReference>
<dbReference type="Pfam" id="PF08295">
    <property type="entry name" value="Sin3_corepress"/>
    <property type="match status" value="1"/>
</dbReference>
<evidence type="ECO:0000259" key="5">
    <source>
        <dbReference type="SMART" id="SM00761"/>
    </source>
</evidence>
<dbReference type="Gene3D" id="1.20.1160.11">
    <property type="entry name" value="Paired amphipathic helix"/>
    <property type="match status" value="2"/>
</dbReference>